<evidence type="ECO:0000256" key="1">
    <source>
        <dbReference type="PIRSR" id="PIRSR607822-1"/>
    </source>
</evidence>
<comment type="caution">
    <text evidence="4">The sequence shown here is derived from an EMBL/GenBank/DDBJ whole genome shotgun (WGS) entry which is preliminary data.</text>
</comment>
<feature type="binding site" evidence="1">
    <location>
        <position position="974"/>
    </location>
    <ligand>
        <name>Zn(2+)</name>
        <dbReference type="ChEBI" id="CHEBI:29105"/>
    </ligand>
</feature>
<reference evidence="4 5" key="1">
    <citation type="submission" date="2019-04" db="EMBL/GenBank/DDBJ databases">
        <title>Streptomyces piniterrae sp. nov., a heliquinomycin-producing actinomycete isolated from rhizosphere soil of Pinus yunnanensis.</title>
        <authorList>
            <person name="Zhuang X."/>
            <person name="Zhao J."/>
        </authorList>
    </citation>
    <scope>NUCLEOTIDE SEQUENCE [LARGE SCALE GENOMIC DNA]</scope>
    <source>
        <strain evidence="5">jys28</strain>
    </source>
</reference>
<dbReference type="AlphaFoldDB" id="A0A4U0NQH9"/>
<feature type="region of interest" description="Disordered" evidence="2">
    <location>
        <begin position="451"/>
        <end position="471"/>
    </location>
</feature>
<dbReference type="InterPro" id="IPR025410">
    <property type="entry name" value="Lant_dehyd"/>
</dbReference>
<keyword evidence="1" id="KW-0862">Zinc</keyword>
<evidence type="ECO:0000259" key="3">
    <source>
        <dbReference type="Pfam" id="PF13575"/>
    </source>
</evidence>
<dbReference type="Proteomes" id="UP000308697">
    <property type="component" value="Unassembled WGS sequence"/>
</dbReference>
<feature type="binding site" evidence="1">
    <location>
        <position position="1020"/>
    </location>
    <ligand>
        <name>Zn(2+)</name>
        <dbReference type="ChEBI" id="CHEBI:29105"/>
    </ligand>
</feature>
<feature type="domain" description="Lantibiotic biosynthesis protein dehydration" evidence="3">
    <location>
        <begin position="232"/>
        <end position="605"/>
    </location>
</feature>
<dbReference type="Pfam" id="PF13575">
    <property type="entry name" value="DUF4135"/>
    <property type="match status" value="1"/>
</dbReference>
<evidence type="ECO:0000313" key="4">
    <source>
        <dbReference type="EMBL" id="TJZ56809.1"/>
    </source>
</evidence>
<dbReference type="PRINTS" id="PR01955">
    <property type="entry name" value="LANCFRANKIA"/>
</dbReference>
<protein>
    <submittedName>
        <fullName evidence="4">Type 2 lantipeptide synthetase LanM</fullName>
    </submittedName>
</protein>
<dbReference type="SUPFAM" id="SSF158745">
    <property type="entry name" value="LanC-like"/>
    <property type="match status" value="1"/>
</dbReference>
<dbReference type="CDD" id="cd04792">
    <property type="entry name" value="LanM-like"/>
    <property type="match status" value="1"/>
</dbReference>
<evidence type="ECO:0000313" key="5">
    <source>
        <dbReference type="Proteomes" id="UP000308697"/>
    </source>
</evidence>
<keyword evidence="1" id="KW-0479">Metal-binding</keyword>
<dbReference type="InterPro" id="IPR007822">
    <property type="entry name" value="LANC-like"/>
</dbReference>
<dbReference type="InterPro" id="IPR017146">
    <property type="entry name" value="Lanti_2_LanM"/>
</dbReference>
<feature type="binding site" evidence="1">
    <location>
        <position position="1019"/>
    </location>
    <ligand>
        <name>Zn(2+)</name>
        <dbReference type="ChEBI" id="CHEBI:29105"/>
    </ligand>
</feature>
<dbReference type="OrthoDB" id="9148343at2"/>
<dbReference type="Gene3D" id="1.50.10.10">
    <property type="match status" value="1"/>
</dbReference>
<sequence>MRADEVWQAPEWYRAISLPERRGAQGPRATGRALASDLHLKGALGRLHAWKSQKPFEQEPLFAQRLALDSLSERDLLALLAEPAESLKAHIQEPPDWLVVLRQAFSHPDSARKPAPLPVEEIEADHPLAGCLPAISPLLRHSLDRLQERARGLRGDFESVPFEMNVLPRVFLANIAPQILFQLSKPLLLELHVARLEGHLRGETPEERFEDFIRRLGQEASTGSVVRLLAKYPVLARQLVLTSEQWADYLSEFLTRLCADWQSIRTTFAQGGDPGPLVDVEADKGDRHRRGRSVLLLRFGSGLKLLYKPRSLGVDVHFQELLSWLNDRGAKPSLRPLKLVDRGNHGWSEFIEAASCTCEEEVVRFYERQGSYLALLYALDASDLHNENLLAAGEHPMPVDLEALFHPQVRARGPTQQNLAAGALDRSVWQVGLLPRRDWSDQDSIGVDISGLGGQSGQLNPHPTVSWEKPGTDEMRVGRRRAELPVSENRPRLDDQDVEVWRYKDAVLAGFTRMYRLLCENRAALLAEQLPRFAHDETRAVLRSTNVYGLLWYESFHPDLLRDALARDRFYDHLWAQAAQRPYLVPLIPAEQRDLWHGDIPLFHTCPGSRALLTAEGERFEDFFDAPSLDLVQQRVAQLGDDDLAKQRWIIEASMATLLMDREDRIGRPAHVPSVNQLSPVTRQVEREHLLTLASSVGRRLGELSLQNEDGAHWLGVGPLDDSAWGLFPSGSDLYSGASGIALSLGYLGAITGEPAVTLLAHRALKSVRVQVREWLKLREQPDESGPPPAVGGFDGLASVIYVLTNLGVLWAEQDLLDDAAELVEGLPSAISRDRSLDIVYGSAGCILSLLSLHAVRPSPRTLDAAIRCGERLLATAQPAHRGIAWATLEDQPPLGGFSHGTTGIALSLLQLAAQSSEHRFRRAALSALGYDRSLFIPELNNWADLRVFEPRTNPTDPAPPAGEPPRKSMVAWCHGAAGIGLARLAALDQLADATTRDDIDIALSATKQYGFAMNHSLCHGALGNLELLLMAARLLNRPEDHDALERATRSVVASMEANGFVAGVPLGVETPGFMTGLAGIGYELLRLAEPDKVPSVLLLAPPRWQAQG</sequence>
<proteinExistence type="predicted"/>
<dbReference type="GO" id="GO:0005975">
    <property type="term" value="P:carbohydrate metabolic process"/>
    <property type="evidence" value="ECO:0007669"/>
    <property type="project" value="InterPro"/>
</dbReference>
<name>A0A4U0NQH9_9ACTN</name>
<dbReference type="GO" id="GO:0031179">
    <property type="term" value="P:peptide modification"/>
    <property type="evidence" value="ECO:0007669"/>
    <property type="project" value="InterPro"/>
</dbReference>
<dbReference type="PRINTS" id="PR01950">
    <property type="entry name" value="LANCSUPER"/>
</dbReference>
<dbReference type="Pfam" id="PF05147">
    <property type="entry name" value="LANC_like"/>
    <property type="match status" value="1"/>
</dbReference>
<evidence type="ECO:0000256" key="2">
    <source>
        <dbReference type="SAM" id="MobiDB-lite"/>
    </source>
</evidence>
<dbReference type="InterPro" id="IPR012341">
    <property type="entry name" value="6hp_glycosidase-like_sf"/>
</dbReference>
<accession>A0A4U0NQH9</accession>
<dbReference type="NCBIfam" id="TIGR03897">
    <property type="entry name" value="lanti_2_LanM"/>
    <property type="match status" value="1"/>
</dbReference>
<dbReference type="EMBL" id="SUMB01000002">
    <property type="protein sequence ID" value="TJZ56809.1"/>
    <property type="molecule type" value="Genomic_DNA"/>
</dbReference>
<dbReference type="PIRSF" id="PIRSF037228">
    <property type="entry name" value="Lant_mod_RumM"/>
    <property type="match status" value="1"/>
</dbReference>
<keyword evidence="5" id="KW-1185">Reference proteome</keyword>
<dbReference type="SMART" id="SM01260">
    <property type="entry name" value="LANC_like"/>
    <property type="match status" value="1"/>
</dbReference>
<organism evidence="4 5">
    <name type="scientific">Streptomyces piniterrae</name>
    <dbReference type="NCBI Taxonomy" id="2571125"/>
    <lineage>
        <taxon>Bacteria</taxon>
        <taxon>Bacillati</taxon>
        <taxon>Actinomycetota</taxon>
        <taxon>Actinomycetes</taxon>
        <taxon>Kitasatosporales</taxon>
        <taxon>Streptomycetaceae</taxon>
        <taxon>Streptomyces</taxon>
    </lineage>
</organism>
<gene>
    <name evidence="4" type="primary">lanM</name>
    <name evidence="4" type="ORF">FCH28_04600</name>
</gene>
<dbReference type="GO" id="GO:0046872">
    <property type="term" value="F:metal ion binding"/>
    <property type="evidence" value="ECO:0007669"/>
    <property type="project" value="UniProtKB-KW"/>
</dbReference>